<reference evidence="1" key="2">
    <citation type="submission" date="2022-06" db="UniProtKB">
        <authorList>
            <consortium name="EnsemblMetazoa"/>
        </authorList>
    </citation>
    <scope>IDENTIFICATION</scope>
    <source>
        <strain evidence="1">PS312</strain>
    </source>
</reference>
<reference evidence="2" key="1">
    <citation type="journal article" date="2008" name="Nat. Genet.">
        <title>The Pristionchus pacificus genome provides a unique perspective on nematode lifestyle and parasitism.</title>
        <authorList>
            <person name="Dieterich C."/>
            <person name="Clifton S.W."/>
            <person name="Schuster L.N."/>
            <person name="Chinwalla A."/>
            <person name="Delehaunty K."/>
            <person name="Dinkelacker I."/>
            <person name="Fulton L."/>
            <person name="Fulton R."/>
            <person name="Godfrey J."/>
            <person name="Minx P."/>
            <person name="Mitreva M."/>
            <person name="Roeseler W."/>
            <person name="Tian H."/>
            <person name="Witte H."/>
            <person name="Yang S.P."/>
            <person name="Wilson R.K."/>
            <person name="Sommer R.J."/>
        </authorList>
    </citation>
    <scope>NUCLEOTIDE SEQUENCE [LARGE SCALE GENOMIC DNA]</scope>
    <source>
        <strain evidence="2">PS312</strain>
    </source>
</reference>
<keyword evidence="2" id="KW-1185">Reference proteome</keyword>
<proteinExistence type="predicted"/>
<dbReference type="EnsemblMetazoa" id="PPA31713.1">
    <property type="protein sequence ID" value="PPA31713.1"/>
    <property type="gene ID" value="WBGene00204577"/>
</dbReference>
<dbReference type="Proteomes" id="UP000005239">
    <property type="component" value="Unassembled WGS sequence"/>
</dbReference>
<name>A0A2A6BXI4_PRIPA</name>
<organism evidence="1 2">
    <name type="scientific">Pristionchus pacificus</name>
    <name type="common">Parasitic nematode worm</name>
    <dbReference type="NCBI Taxonomy" id="54126"/>
    <lineage>
        <taxon>Eukaryota</taxon>
        <taxon>Metazoa</taxon>
        <taxon>Ecdysozoa</taxon>
        <taxon>Nematoda</taxon>
        <taxon>Chromadorea</taxon>
        <taxon>Rhabditida</taxon>
        <taxon>Rhabditina</taxon>
        <taxon>Diplogasteromorpha</taxon>
        <taxon>Diplogasteroidea</taxon>
        <taxon>Neodiplogasteridae</taxon>
        <taxon>Pristionchus</taxon>
    </lineage>
</organism>
<evidence type="ECO:0000313" key="2">
    <source>
        <dbReference type="Proteomes" id="UP000005239"/>
    </source>
</evidence>
<accession>A0A2A6BXI4</accession>
<sequence length="288" mass="34139">MGSRTAKPVRYTCAYFDFPYCECKSHVRSPDLRVAMYRDIRDAVYEREFYKNIAMYFIFNGIFNLRNAQYPFLDKFRFSRRKNCIVTFQFMRYYLPRFADIFIEMSSLPYEHCERKMLSGLVLFRTELLPIFCRAINVDTDFMPLILRILHWESVIRNALSGKTEKHPAIYFNMKRFEQMLNAEIAALKKSQRYACEHCNDPRCACEVDASRSDLRVAIFNDIRSAVLQPESFRKTAVFMIMYGIFSLRNANGGKCFMQYYLPLFTEIFISMPIIATHNERQSISTRV</sequence>
<protein>
    <submittedName>
        <fullName evidence="1">Uncharacterized protein</fullName>
    </submittedName>
</protein>
<dbReference type="AlphaFoldDB" id="A0A2A6BXI4"/>
<gene>
    <name evidence="1" type="primary">WBGene00204577</name>
</gene>
<accession>A0A8R1UKZ7</accession>
<evidence type="ECO:0000313" key="1">
    <source>
        <dbReference type="EnsemblMetazoa" id="PPA31713.1"/>
    </source>
</evidence>